<evidence type="ECO:0000313" key="2">
    <source>
        <dbReference type="Proteomes" id="UP001044222"/>
    </source>
</evidence>
<gene>
    <name evidence="1" type="ORF">ANANG_G00211870</name>
</gene>
<evidence type="ECO:0000313" key="1">
    <source>
        <dbReference type="EMBL" id="KAG5840025.1"/>
    </source>
</evidence>
<sequence>MLIIFIRDRATLFFQNAGLFHMGENCVCVRYSCGNVCSVCSDNVIIFLLSDKACWCKFVMLHLYFYCLRVKCLECKCFCLNDWLNN</sequence>
<dbReference type="AlphaFoldDB" id="A0A9D3M3C2"/>
<proteinExistence type="predicted"/>
<name>A0A9D3M3C2_ANGAN</name>
<organism evidence="1 2">
    <name type="scientific">Anguilla anguilla</name>
    <name type="common">European freshwater eel</name>
    <name type="synonym">Muraena anguilla</name>
    <dbReference type="NCBI Taxonomy" id="7936"/>
    <lineage>
        <taxon>Eukaryota</taxon>
        <taxon>Metazoa</taxon>
        <taxon>Chordata</taxon>
        <taxon>Craniata</taxon>
        <taxon>Vertebrata</taxon>
        <taxon>Euteleostomi</taxon>
        <taxon>Actinopterygii</taxon>
        <taxon>Neopterygii</taxon>
        <taxon>Teleostei</taxon>
        <taxon>Anguilliformes</taxon>
        <taxon>Anguillidae</taxon>
        <taxon>Anguilla</taxon>
    </lineage>
</organism>
<keyword evidence="2" id="KW-1185">Reference proteome</keyword>
<protein>
    <submittedName>
        <fullName evidence="1">Uncharacterized protein</fullName>
    </submittedName>
</protein>
<reference evidence="1" key="1">
    <citation type="submission" date="2021-01" db="EMBL/GenBank/DDBJ databases">
        <title>A chromosome-scale assembly of European eel, Anguilla anguilla.</title>
        <authorList>
            <person name="Henkel C."/>
            <person name="Jong-Raadsen S.A."/>
            <person name="Dufour S."/>
            <person name="Weltzien F.-A."/>
            <person name="Palstra A.P."/>
            <person name="Pelster B."/>
            <person name="Spaink H.P."/>
            <person name="Van Den Thillart G.E."/>
            <person name="Jansen H."/>
            <person name="Zahm M."/>
            <person name="Klopp C."/>
            <person name="Cedric C."/>
            <person name="Louis A."/>
            <person name="Berthelot C."/>
            <person name="Parey E."/>
            <person name="Roest Crollius H."/>
            <person name="Montfort J."/>
            <person name="Robinson-Rechavi M."/>
            <person name="Bucao C."/>
            <person name="Bouchez O."/>
            <person name="Gislard M."/>
            <person name="Lluch J."/>
            <person name="Milhes M."/>
            <person name="Lampietro C."/>
            <person name="Lopez Roques C."/>
            <person name="Donnadieu C."/>
            <person name="Braasch I."/>
            <person name="Desvignes T."/>
            <person name="Postlethwait J."/>
            <person name="Bobe J."/>
            <person name="Guiguen Y."/>
            <person name="Dirks R."/>
        </authorList>
    </citation>
    <scope>NUCLEOTIDE SEQUENCE</scope>
    <source>
        <strain evidence="1">Tag_6206</strain>
        <tissue evidence="1">Liver</tissue>
    </source>
</reference>
<dbReference type="Proteomes" id="UP001044222">
    <property type="component" value="Chromosome 11"/>
</dbReference>
<accession>A0A9D3M3C2</accession>
<dbReference type="EMBL" id="JAFIRN010000011">
    <property type="protein sequence ID" value="KAG5840025.1"/>
    <property type="molecule type" value="Genomic_DNA"/>
</dbReference>
<comment type="caution">
    <text evidence="1">The sequence shown here is derived from an EMBL/GenBank/DDBJ whole genome shotgun (WGS) entry which is preliminary data.</text>
</comment>
<feature type="non-terminal residue" evidence="1">
    <location>
        <position position="86"/>
    </location>
</feature>